<dbReference type="OrthoDB" id="5397293at2759"/>
<proteinExistence type="predicted"/>
<sequence>MWRPPSDNNHVQPEATASTAPGAMCSANHQQGVHVPRSWSTLEPKFRDGGGVASPPEATAGFRLQILGEPSAASPAQSNPTVVDGPFRDLDGLAQNVLRFMNPVNVTAGSGKISPTKEQDEPISASTQSIITKKERPNRRKPTGHRKTTSANAHRKKPCPWPGRCGTSASNLSKTHRLKYIRKSDKHQIMDHLHRKHRAPKDQYKVLTPETLKGAQMRALGERGISRERIVEICNAKHVDDLNGRTG</sequence>
<organism evidence="2 3">
    <name type="scientific">Sphaerosporella brunnea</name>
    <dbReference type="NCBI Taxonomy" id="1250544"/>
    <lineage>
        <taxon>Eukaryota</taxon>
        <taxon>Fungi</taxon>
        <taxon>Dikarya</taxon>
        <taxon>Ascomycota</taxon>
        <taxon>Pezizomycotina</taxon>
        <taxon>Pezizomycetes</taxon>
        <taxon>Pezizales</taxon>
        <taxon>Pyronemataceae</taxon>
        <taxon>Sphaerosporella</taxon>
    </lineage>
</organism>
<accession>A0A5J5EQL7</accession>
<feature type="compositionally biased region" description="Basic residues" evidence="1">
    <location>
        <begin position="136"/>
        <end position="158"/>
    </location>
</feature>
<keyword evidence="3" id="KW-1185">Reference proteome</keyword>
<evidence type="ECO:0000313" key="2">
    <source>
        <dbReference type="EMBL" id="KAA8899938.1"/>
    </source>
</evidence>
<feature type="compositionally biased region" description="Polar residues" evidence="1">
    <location>
        <begin position="1"/>
        <end position="19"/>
    </location>
</feature>
<feature type="region of interest" description="Disordered" evidence="1">
    <location>
        <begin position="109"/>
        <end position="170"/>
    </location>
</feature>
<evidence type="ECO:0000256" key="1">
    <source>
        <dbReference type="SAM" id="MobiDB-lite"/>
    </source>
</evidence>
<feature type="region of interest" description="Disordered" evidence="1">
    <location>
        <begin position="1"/>
        <end position="57"/>
    </location>
</feature>
<dbReference type="InParanoid" id="A0A5J5EQL7"/>
<reference evidence="2 3" key="1">
    <citation type="submission" date="2019-09" db="EMBL/GenBank/DDBJ databases">
        <title>Draft genome of the ectomycorrhizal ascomycete Sphaerosporella brunnea.</title>
        <authorList>
            <consortium name="DOE Joint Genome Institute"/>
            <person name="Benucci G.M."/>
            <person name="Marozzi G."/>
            <person name="Antonielli L."/>
            <person name="Sanchez S."/>
            <person name="Marco P."/>
            <person name="Wang X."/>
            <person name="Falini L.B."/>
            <person name="Barry K."/>
            <person name="Haridas S."/>
            <person name="Lipzen A."/>
            <person name="Labutti K."/>
            <person name="Grigoriev I.V."/>
            <person name="Murat C."/>
            <person name="Martin F."/>
            <person name="Albertini E."/>
            <person name="Donnini D."/>
            <person name="Bonito G."/>
        </authorList>
    </citation>
    <scope>NUCLEOTIDE SEQUENCE [LARGE SCALE GENOMIC DNA]</scope>
    <source>
        <strain evidence="2 3">Sb_GMNB300</strain>
    </source>
</reference>
<gene>
    <name evidence="2" type="ORF">FN846DRAFT_892293</name>
</gene>
<name>A0A5J5EQL7_9PEZI</name>
<comment type="caution">
    <text evidence="2">The sequence shown here is derived from an EMBL/GenBank/DDBJ whole genome shotgun (WGS) entry which is preliminary data.</text>
</comment>
<dbReference type="AlphaFoldDB" id="A0A5J5EQL7"/>
<dbReference type="EMBL" id="VXIS01000161">
    <property type="protein sequence ID" value="KAA8899938.1"/>
    <property type="molecule type" value="Genomic_DNA"/>
</dbReference>
<protein>
    <submittedName>
        <fullName evidence="2">Uncharacterized protein</fullName>
    </submittedName>
</protein>
<evidence type="ECO:0000313" key="3">
    <source>
        <dbReference type="Proteomes" id="UP000326924"/>
    </source>
</evidence>
<dbReference type="Proteomes" id="UP000326924">
    <property type="component" value="Unassembled WGS sequence"/>
</dbReference>